<accession>A0A336M8W1</accession>
<dbReference type="EMBL" id="UFQT01000679">
    <property type="protein sequence ID" value="SSX26490.1"/>
    <property type="molecule type" value="Genomic_DNA"/>
</dbReference>
<gene>
    <name evidence="1" type="primary">CSON013461</name>
</gene>
<sequence>MMVAYFVDAKVNYQTQSKKNVATKRMKSHVNYVISMHVMQVSFHTIVSSVTFAMKEIQTETVHWPSKEHQVHVEHIQQMISVL</sequence>
<evidence type="ECO:0000313" key="1">
    <source>
        <dbReference type="EMBL" id="SSX26490.1"/>
    </source>
</evidence>
<proteinExistence type="predicted"/>
<reference evidence="1" key="1">
    <citation type="submission" date="2018-07" db="EMBL/GenBank/DDBJ databases">
        <authorList>
            <person name="Quirk P.G."/>
            <person name="Krulwich T.A."/>
        </authorList>
    </citation>
    <scope>NUCLEOTIDE SEQUENCE</scope>
</reference>
<organism evidence="1">
    <name type="scientific">Culicoides sonorensis</name>
    <name type="common">Biting midge</name>
    <dbReference type="NCBI Taxonomy" id="179676"/>
    <lineage>
        <taxon>Eukaryota</taxon>
        <taxon>Metazoa</taxon>
        <taxon>Ecdysozoa</taxon>
        <taxon>Arthropoda</taxon>
        <taxon>Hexapoda</taxon>
        <taxon>Insecta</taxon>
        <taxon>Pterygota</taxon>
        <taxon>Neoptera</taxon>
        <taxon>Endopterygota</taxon>
        <taxon>Diptera</taxon>
        <taxon>Nematocera</taxon>
        <taxon>Chironomoidea</taxon>
        <taxon>Ceratopogonidae</taxon>
        <taxon>Ceratopogoninae</taxon>
        <taxon>Culicoides</taxon>
        <taxon>Monoculicoides</taxon>
    </lineage>
</organism>
<dbReference type="VEuPathDB" id="VectorBase:CSON013461"/>
<name>A0A336M8W1_CULSO</name>
<protein>
    <submittedName>
        <fullName evidence="1">CSON013461 protein</fullName>
    </submittedName>
</protein>
<dbReference type="AlphaFoldDB" id="A0A336M8W1"/>